<feature type="region of interest" description="Disordered" evidence="1">
    <location>
        <begin position="211"/>
        <end position="235"/>
    </location>
</feature>
<keyword evidence="2" id="KW-0732">Signal</keyword>
<feature type="signal peptide" evidence="2">
    <location>
        <begin position="1"/>
        <end position="18"/>
    </location>
</feature>
<protein>
    <submittedName>
        <fullName evidence="3">Uncharacterized protein</fullName>
    </submittedName>
</protein>
<evidence type="ECO:0000256" key="2">
    <source>
        <dbReference type="SAM" id="SignalP"/>
    </source>
</evidence>
<reference evidence="3" key="1">
    <citation type="submission" date="2021-01" db="EMBL/GenBank/DDBJ databases">
        <authorList>
            <person name="Corre E."/>
            <person name="Pelletier E."/>
            <person name="Niang G."/>
            <person name="Scheremetjew M."/>
            <person name="Finn R."/>
            <person name="Kale V."/>
            <person name="Holt S."/>
            <person name="Cochrane G."/>
            <person name="Meng A."/>
            <person name="Brown T."/>
            <person name="Cohen L."/>
        </authorList>
    </citation>
    <scope>NUCLEOTIDE SEQUENCE</scope>
    <source>
        <strain evidence="3">Grunow 1884</strain>
    </source>
</reference>
<evidence type="ECO:0000256" key="1">
    <source>
        <dbReference type="SAM" id="MobiDB-lite"/>
    </source>
</evidence>
<proteinExistence type="predicted"/>
<gene>
    <name evidence="3" type="ORF">OSIN01602_LOCUS21272</name>
</gene>
<accession>A0A7S2EW77</accession>
<feature type="chain" id="PRO_5031259446" evidence="2">
    <location>
        <begin position="19"/>
        <end position="281"/>
    </location>
</feature>
<evidence type="ECO:0000313" key="3">
    <source>
        <dbReference type="EMBL" id="CAD9360954.1"/>
    </source>
</evidence>
<dbReference type="EMBL" id="HBGO01036742">
    <property type="protein sequence ID" value="CAD9360954.1"/>
    <property type="molecule type" value="Transcribed_RNA"/>
</dbReference>
<sequence>MRFLPVVLIVLIVSPTLALSGSGTAASPWAPAQWQITLDVGSNTAEGERDGPRLVLPLDLMVESESSSERDDFVGSGTSALRPLSLPTFVTTAGEQTVEVEGGGWRIELPPGGKGRASTLRFWLDFPNGADRNGATLPPGRSYFIAPCWRLNELELGRKTMAPFIAEAEEAQRRLDDVLSHETGDRRLDGTDVIDTVLAYGDMAKLVADRDEKRRRRKEAEQYLPSDANSLPQGHWPGTEEWLAIGKGSVVCKKRKLFGEELCLLGKFSAVSLALQSEKER</sequence>
<name>A0A7S2EW77_TRICV</name>
<organism evidence="3">
    <name type="scientific">Trieres chinensis</name>
    <name type="common">Marine centric diatom</name>
    <name type="synonym">Odontella sinensis</name>
    <dbReference type="NCBI Taxonomy" id="1514140"/>
    <lineage>
        <taxon>Eukaryota</taxon>
        <taxon>Sar</taxon>
        <taxon>Stramenopiles</taxon>
        <taxon>Ochrophyta</taxon>
        <taxon>Bacillariophyta</taxon>
        <taxon>Mediophyceae</taxon>
        <taxon>Biddulphiophycidae</taxon>
        <taxon>Eupodiscales</taxon>
        <taxon>Parodontellaceae</taxon>
        <taxon>Trieres</taxon>
    </lineage>
</organism>
<dbReference type="AlphaFoldDB" id="A0A7S2EW77"/>